<dbReference type="Gene3D" id="2.30.42.10">
    <property type="match status" value="1"/>
</dbReference>
<evidence type="ECO:0000313" key="3">
    <source>
        <dbReference type="EMBL" id="SPU44360.1"/>
    </source>
</evidence>
<accession>A0A2X1AKW1</accession>
<dbReference type="PROSITE" id="PS51318">
    <property type="entry name" value="TAT"/>
    <property type="match status" value="1"/>
</dbReference>
<sequence length="374" mass="38897">MSSRREVLIGAGAAALGWNVCIPVSAAEALSSDVTARDAPMTITADGAVVSLIVHGRQTRGTLDTGASHTVVDAAFAREVGLLAQEQVAVGGVFGGVDGAMSHQTHLQIGGRRVAISPIVVDLSASGLGVPVIVGADFFRGGPVQFDFGASVLRMLGPIPAGERIDGYEVPLRRSSRAILQLSVQVDGSPVLLGLDTGSQTALTLPATAGGHRRESTWITADITGWRVHNVRSASVTIGTTELTQVPASVIDEAAEGLMGLPALSRFKITLDMADERIWFAPLPSVSEPFPRDRLGLAMMPGDRRLEVVHVAANSPALAAGFVVGDQIVKVGGEAVTDETKSRLQRTGRGTVGTVVKLETASGAVRSVELADYF</sequence>
<dbReference type="GO" id="GO:0006508">
    <property type="term" value="P:proteolysis"/>
    <property type="evidence" value="ECO:0007669"/>
    <property type="project" value="UniProtKB-KW"/>
</dbReference>
<dbReference type="SUPFAM" id="SSF50156">
    <property type="entry name" value="PDZ domain-like"/>
    <property type="match status" value="1"/>
</dbReference>
<name>A0A2X1AKW1_BREDI</name>
<dbReference type="InterPro" id="IPR041489">
    <property type="entry name" value="PDZ_6"/>
</dbReference>
<dbReference type="Pfam" id="PF17820">
    <property type="entry name" value="PDZ_6"/>
    <property type="match status" value="1"/>
</dbReference>
<dbReference type="Proteomes" id="UP000250358">
    <property type="component" value="Unassembled WGS sequence"/>
</dbReference>
<dbReference type="InterPro" id="IPR036034">
    <property type="entry name" value="PDZ_sf"/>
</dbReference>
<dbReference type="AlphaFoldDB" id="A0A2X1AKW1"/>
<dbReference type="SMART" id="SM00228">
    <property type="entry name" value="PDZ"/>
    <property type="match status" value="1"/>
</dbReference>
<dbReference type="GO" id="GO:0004190">
    <property type="term" value="F:aspartic-type endopeptidase activity"/>
    <property type="evidence" value="ECO:0007669"/>
    <property type="project" value="InterPro"/>
</dbReference>
<reference evidence="3 4" key="1">
    <citation type="submission" date="2018-06" db="EMBL/GenBank/DDBJ databases">
        <authorList>
            <consortium name="Pathogen Informatics"/>
            <person name="Doyle S."/>
        </authorList>
    </citation>
    <scope>NUCLEOTIDE SEQUENCE [LARGE SCALE GENOMIC DNA]</scope>
    <source>
        <strain evidence="3 4">NCTC11165</strain>
    </source>
</reference>
<dbReference type="InterPro" id="IPR021109">
    <property type="entry name" value="Peptidase_aspartic_dom_sf"/>
</dbReference>
<keyword evidence="3" id="KW-0645">Protease</keyword>
<dbReference type="InterPro" id="IPR006311">
    <property type="entry name" value="TAT_signal"/>
</dbReference>
<evidence type="ECO:0000313" key="4">
    <source>
        <dbReference type="Proteomes" id="UP000250358"/>
    </source>
</evidence>
<protein>
    <submittedName>
        <fullName evidence="3">Predicted aspartyl protease</fullName>
    </submittedName>
</protein>
<dbReference type="SUPFAM" id="SSF50630">
    <property type="entry name" value="Acid proteases"/>
    <property type="match status" value="2"/>
</dbReference>
<dbReference type="Gene3D" id="2.40.70.10">
    <property type="entry name" value="Acid Proteases"/>
    <property type="match status" value="2"/>
</dbReference>
<organism evidence="3 4">
    <name type="scientific">Brevundimonas diminuta</name>
    <name type="common">Pseudomonas diminuta</name>
    <dbReference type="NCBI Taxonomy" id="293"/>
    <lineage>
        <taxon>Bacteria</taxon>
        <taxon>Pseudomonadati</taxon>
        <taxon>Pseudomonadota</taxon>
        <taxon>Alphaproteobacteria</taxon>
        <taxon>Caulobacterales</taxon>
        <taxon>Caulobacteraceae</taxon>
        <taxon>Brevundimonas</taxon>
    </lineage>
</organism>
<dbReference type="InterPro" id="IPR001969">
    <property type="entry name" value="Aspartic_peptidase_AS"/>
</dbReference>
<dbReference type="PROSITE" id="PS00141">
    <property type="entry name" value="ASP_PROTEASE"/>
    <property type="match status" value="1"/>
</dbReference>
<dbReference type="Pfam" id="PF13975">
    <property type="entry name" value="gag-asp_proteas"/>
    <property type="match status" value="1"/>
</dbReference>
<dbReference type="InterPro" id="IPR001995">
    <property type="entry name" value="Peptidase_A2_cat"/>
</dbReference>
<proteinExistence type="predicted"/>
<feature type="domain" description="Peptidase A2" evidence="2">
    <location>
        <begin position="59"/>
        <end position="138"/>
    </location>
</feature>
<dbReference type="PROSITE" id="PS50175">
    <property type="entry name" value="ASP_PROT_RETROV"/>
    <property type="match status" value="1"/>
</dbReference>
<gene>
    <name evidence="3" type="ORF">NCTC11165_01763</name>
</gene>
<dbReference type="InterPro" id="IPR001478">
    <property type="entry name" value="PDZ"/>
</dbReference>
<evidence type="ECO:0000259" key="2">
    <source>
        <dbReference type="PROSITE" id="PS50175"/>
    </source>
</evidence>
<dbReference type="EMBL" id="UAQM01000011">
    <property type="protein sequence ID" value="SPU44360.1"/>
    <property type="molecule type" value="Genomic_DNA"/>
</dbReference>
<evidence type="ECO:0000256" key="1">
    <source>
        <dbReference type="ARBA" id="ARBA00022801"/>
    </source>
</evidence>
<keyword evidence="1" id="KW-0378">Hydrolase</keyword>